<sequence length="175" mass="19832">MSETEGKYKKTLEIHSAELLEFREALSKKTNPSKLDLDKIYEIDEDMKVIAVINDIFENKIVERIVHDFVSKSAILSGIKQRNEITPTLELDITKANEYIKALQVKFAKYHFPYIHLNNLIGGGEFATLARTGGLEYNLQSSTLNRETLLREGNDLLSIYANISSILRTDLGLPS</sequence>
<dbReference type="AlphaFoldDB" id="A0AA90SXZ9"/>
<name>A0AA90SXZ9_9GAMM</name>
<keyword evidence="2" id="KW-1185">Reference proteome</keyword>
<proteinExistence type="predicted"/>
<dbReference type="Proteomes" id="UP001178148">
    <property type="component" value="Unassembled WGS sequence"/>
</dbReference>
<gene>
    <name evidence="1" type="ORF">QS748_07885</name>
</gene>
<reference evidence="1 2" key="1">
    <citation type="journal article" date="2023" name="bioRxiv">
        <title>An intranuclear bacterial parasite of deep-sea mussels expresses apoptosis inhibitors acquired from its host.</title>
        <authorList>
            <person name="Gonzalez Porras M.A."/>
            <person name="Assie A."/>
            <person name="Tietjen M."/>
            <person name="Violette M."/>
            <person name="Kleiner M."/>
            <person name="Gruber-Vodicka H."/>
            <person name="Dubilier N."/>
            <person name="Leisch N."/>
        </authorList>
    </citation>
    <scope>NUCLEOTIDE SEQUENCE [LARGE SCALE GENOMIC DNA]</scope>
    <source>
        <strain evidence="1">IAP13</strain>
    </source>
</reference>
<dbReference type="EMBL" id="JASXSV010000010">
    <property type="protein sequence ID" value="MDP0589108.1"/>
    <property type="molecule type" value="Genomic_DNA"/>
</dbReference>
<organism evidence="1 2">
    <name type="scientific">Candidatus Endonucleibacter bathymodioli</name>
    <dbReference type="NCBI Taxonomy" id="539814"/>
    <lineage>
        <taxon>Bacteria</taxon>
        <taxon>Pseudomonadati</taxon>
        <taxon>Pseudomonadota</taxon>
        <taxon>Gammaproteobacteria</taxon>
        <taxon>Oceanospirillales</taxon>
        <taxon>Endozoicomonadaceae</taxon>
        <taxon>Candidatus Endonucleibacter</taxon>
    </lineage>
</organism>
<accession>A0AA90SXZ9</accession>
<protein>
    <submittedName>
        <fullName evidence="1">Uncharacterized protein</fullName>
    </submittedName>
</protein>
<evidence type="ECO:0000313" key="1">
    <source>
        <dbReference type="EMBL" id="MDP0589108.1"/>
    </source>
</evidence>
<evidence type="ECO:0000313" key="2">
    <source>
        <dbReference type="Proteomes" id="UP001178148"/>
    </source>
</evidence>
<comment type="caution">
    <text evidence="1">The sequence shown here is derived from an EMBL/GenBank/DDBJ whole genome shotgun (WGS) entry which is preliminary data.</text>
</comment>